<protein>
    <recommendedName>
        <fullName evidence="3">Immunity protein 10</fullName>
    </recommendedName>
</protein>
<sequence length="137" mass="15297">MTYKFTAQQVGVMVDRDEDCFLQASLAEHVDGTGFTLNFQCGSEEPDDQDIDLGMDSHCLIMEDQRTAYGCVESACLIDNVLRITLRPEHVAIFELTDAEIEATIIASPTQLNQFREVLGEIFRYGRESAQPTKTGV</sequence>
<evidence type="ECO:0000313" key="2">
    <source>
        <dbReference type="Proteomes" id="UP000039046"/>
    </source>
</evidence>
<dbReference type="Pfam" id="PF15588">
    <property type="entry name" value="Imm10"/>
    <property type="match status" value="1"/>
</dbReference>
<evidence type="ECO:0008006" key="3">
    <source>
        <dbReference type="Google" id="ProtNLM"/>
    </source>
</evidence>
<proteinExistence type="predicted"/>
<evidence type="ECO:0000313" key="1">
    <source>
        <dbReference type="EMBL" id="CEJ91355.1"/>
    </source>
</evidence>
<dbReference type="Proteomes" id="UP000039046">
    <property type="component" value="Unassembled WGS sequence"/>
</dbReference>
<keyword evidence="2" id="KW-1185">Reference proteome</keyword>
<accession>A0A0A1TKL9</accession>
<dbReference type="AlphaFoldDB" id="A0A0A1TKL9"/>
<gene>
    <name evidence="1" type="ORF">VHEMI07073</name>
</gene>
<dbReference type="InterPro" id="IPR028962">
    <property type="entry name" value="Imm10"/>
</dbReference>
<dbReference type="EMBL" id="CDHN01000003">
    <property type="protein sequence ID" value="CEJ91355.1"/>
    <property type="molecule type" value="Genomic_DNA"/>
</dbReference>
<organism evidence="1 2">
    <name type="scientific">[Torrubiella] hemipterigena</name>
    <dbReference type="NCBI Taxonomy" id="1531966"/>
    <lineage>
        <taxon>Eukaryota</taxon>
        <taxon>Fungi</taxon>
        <taxon>Dikarya</taxon>
        <taxon>Ascomycota</taxon>
        <taxon>Pezizomycotina</taxon>
        <taxon>Sordariomycetes</taxon>
        <taxon>Hypocreomycetidae</taxon>
        <taxon>Hypocreales</taxon>
        <taxon>Clavicipitaceae</taxon>
        <taxon>Clavicipitaceae incertae sedis</taxon>
        <taxon>'Torrubiella' clade</taxon>
    </lineage>
</organism>
<reference evidence="1 2" key="1">
    <citation type="journal article" date="2015" name="Genome Announc.">
        <title>Draft Genome Sequence and Gene Annotation of the Entomopathogenic Fungus Verticillium hemipterigenum.</title>
        <authorList>
            <person name="Horn F."/>
            <person name="Habel A."/>
            <person name="Scharf D.H."/>
            <person name="Dworschak J."/>
            <person name="Brakhage A.A."/>
            <person name="Guthke R."/>
            <person name="Hertweck C."/>
            <person name="Linde J."/>
        </authorList>
    </citation>
    <scope>NUCLEOTIDE SEQUENCE [LARGE SCALE GENOMIC DNA]</scope>
</reference>
<name>A0A0A1TKL9_9HYPO</name>
<dbReference type="HOGENOM" id="CLU_1824231_0_0_1"/>